<dbReference type="KEGG" id="omr:OXIME_000531"/>
<evidence type="ECO:0000313" key="2">
    <source>
        <dbReference type="Proteomes" id="UP001451606"/>
    </source>
</evidence>
<dbReference type="PROSITE" id="PS51331">
    <property type="entry name" value="THYX"/>
    <property type="match status" value="2"/>
</dbReference>
<accession>A0AAX4NF69</accession>
<keyword evidence="1" id="KW-0808">Transferase</keyword>
<dbReference type="InterPro" id="IPR003669">
    <property type="entry name" value="Thymidylate_synthase_ThyX"/>
</dbReference>
<dbReference type="Proteomes" id="UP001451606">
    <property type="component" value="Chromosome"/>
</dbReference>
<reference evidence="1 2" key="1">
    <citation type="submission" date="2023-09" db="EMBL/GenBank/DDBJ databases">
        <authorList>
            <person name="Golyshina O.V."/>
            <person name="Lunev E.A."/>
            <person name="Bargiela R."/>
            <person name="Gaines M.C."/>
            <person name="Daum B."/>
            <person name="Bale N.J."/>
            <person name="Koenen M."/>
            <person name="Sinninghe Damst J.S."/>
            <person name="Yakimov M."/>
            <person name="Golyshin P.N."/>
        </authorList>
    </citation>
    <scope>NUCLEOTIDE SEQUENCE [LARGE SCALE GENOMIC DNA]</scope>
    <source>
        <strain evidence="1 2">M1</strain>
    </source>
</reference>
<organism evidence="1 2">
    <name type="scientific">Oxyplasma meridianum</name>
    <dbReference type="NCBI Taxonomy" id="3073602"/>
    <lineage>
        <taxon>Archaea</taxon>
        <taxon>Methanobacteriati</taxon>
        <taxon>Thermoplasmatota</taxon>
        <taxon>Thermoplasmata</taxon>
        <taxon>Thermoplasmatales</taxon>
        <taxon>Thermoplasmataceae</taxon>
        <taxon>Oxyplasma</taxon>
    </lineage>
</organism>
<protein>
    <submittedName>
        <fullName evidence="1">FAD-dependent thymidylate synthase</fullName>
        <ecNumber evidence="1">2.1.1.148</ecNumber>
    </submittedName>
</protein>
<dbReference type="AlphaFoldDB" id="A0AAX4NF69"/>
<dbReference type="CDD" id="cd20175">
    <property type="entry name" value="ThyX"/>
    <property type="match status" value="1"/>
</dbReference>
<dbReference type="GO" id="GO:0050660">
    <property type="term" value="F:flavin adenine dinucleotide binding"/>
    <property type="evidence" value="ECO:0007669"/>
    <property type="project" value="InterPro"/>
</dbReference>
<proteinExistence type="predicted"/>
<dbReference type="InterPro" id="IPR036098">
    <property type="entry name" value="Thymidylate_synthase_ThyX_sf"/>
</dbReference>
<sequence>MENFSNEHGDVFLIKVDRMIDRGALMSRYSRTASLDIRDVYKKEFLNNPERGKDFYKKIFLEYGDESVAELTTAQLAVQNISNIATKFIEESRVGLSYLEKSSRYVRYDIKVNGKYLFASAEKIGINGKNAEIYEDHCEFLFKTYSDFYSVLSDLIKEKNPISSFRFSAHDGREVDFDGLDESEKKAALKSYESSVRSAALDEIRSLLPASTLTNLGISGNGRSFISLIQRLKATGIKECLKLADDIYEELHRELPELIDSAKSERSDKLVDYMMQINGHYTPEKRSTSHGVTNLTLISCDSRDQSLDRVISMILYNQSGLYDDIERTVAKMSRSEKEKVISMYAEIRKNRRFKPGRAFEAVNFSFEVITNFGAFRDLQRHRFLGIIRKPLTAEFGYEIPEIINSSPDLRERFVNAMQRSIEVYRSLAKDNPETAQYCVPYAFMYPVVVNANLREITYFTELRSTQQAHLDLRRIANLMYSEVRRTHPELSKIIKFVDGNSYVLGRLKSEMKKETRLKGFQNQGQQNAI</sequence>
<evidence type="ECO:0000313" key="1">
    <source>
        <dbReference type="EMBL" id="WYX99982.1"/>
    </source>
</evidence>
<dbReference type="GO" id="GO:0004799">
    <property type="term" value="F:thymidylate synthase activity"/>
    <property type="evidence" value="ECO:0007669"/>
    <property type="project" value="TreeGrafter"/>
</dbReference>
<dbReference type="Gene3D" id="3.30.1360.170">
    <property type="match status" value="2"/>
</dbReference>
<name>A0AAX4NF69_9ARCH</name>
<gene>
    <name evidence="1" type="ORF">OXIME_000531</name>
</gene>
<dbReference type="GO" id="GO:0050797">
    <property type="term" value="F:thymidylate synthase (FAD) activity"/>
    <property type="evidence" value="ECO:0007669"/>
    <property type="project" value="UniProtKB-EC"/>
</dbReference>
<dbReference type="PANTHER" id="PTHR34934">
    <property type="entry name" value="FLAVIN-DEPENDENT THYMIDYLATE SYNTHASE"/>
    <property type="match status" value="1"/>
</dbReference>
<dbReference type="GeneID" id="95967258"/>
<dbReference type="PANTHER" id="PTHR34934:SF1">
    <property type="entry name" value="FLAVIN-DEPENDENT THYMIDYLATE SYNTHASE"/>
    <property type="match status" value="1"/>
</dbReference>
<dbReference type="Pfam" id="PF02511">
    <property type="entry name" value="Thy1"/>
    <property type="match status" value="2"/>
</dbReference>
<keyword evidence="2" id="KW-1185">Reference proteome</keyword>
<dbReference type="SUPFAM" id="SSF69796">
    <property type="entry name" value="Thymidylate synthase-complementing protein Thy1"/>
    <property type="match status" value="2"/>
</dbReference>
<dbReference type="EC" id="2.1.1.148" evidence="1"/>
<dbReference type="RefSeq" id="WP_393971939.1">
    <property type="nucleotide sequence ID" value="NZ_CP133772.1"/>
</dbReference>
<keyword evidence="1" id="KW-0489">Methyltransferase</keyword>
<dbReference type="EMBL" id="CP133772">
    <property type="protein sequence ID" value="WYX99982.1"/>
    <property type="molecule type" value="Genomic_DNA"/>
</dbReference>
<dbReference type="GO" id="GO:0032259">
    <property type="term" value="P:methylation"/>
    <property type="evidence" value="ECO:0007669"/>
    <property type="project" value="UniProtKB-KW"/>
</dbReference>
<dbReference type="GO" id="GO:0006231">
    <property type="term" value="P:dTMP biosynthetic process"/>
    <property type="evidence" value="ECO:0007669"/>
    <property type="project" value="InterPro"/>
</dbReference>
<dbReference type="GO" id="GO:0070402">
    <property type="term" value="F:NADPH binding"/>
    <property type="evidence" value="ECO:0007669"/>
    <property type="project" value="TreeGrafter"/>
</dbReference>